<dbReference type="InterPro" id="IPR051332">
    <property type="entry name" value="Fosfomycin_Res_Enzymes"/>
</dbReference>
<evidence type="ECO:0000256" key="1">
    <source>
        <dbReference type="ARBA" id="ARBA00022723"/>
    </source>
</evidence>
<dbReference type="PROSITE" id="PS51819">
    <property type="entry name" value="VOC"/>
    <property type="match status" value="1"/>
</dbReference>
<dbReference type="AlphaFoldDB" id="A0A4R4QFN3"/>
<proteinExistence type="predicted"/>
<dbReference type="RefSeq" id="WP_132402425.1">
    <property type="nucleotide sequence ID" value="NZ_SMKA01000010.1"/>
</dbReference>
<feature type="domain" description="VOC" evidence="2">
    <location>
        <begin position="1"/>
        <end position="128"/>
    </location>
</feature>
<protein>
    <recommendedName>
        <fullName evidence="2">VOC domain-containing protein</fullName>
    </recommendedName>
</protein>
<sequence>MFSHVELNVSDLSRSVTFYRTTLAPLGFLEADSSQVYARLTNGRDAVVVLCPVEPAHAASGYHRHAIGLSHFAIAVASKQLVDDMAAHLDHLSVDLLGDGPIELGYRRGYYTLAFEDPDRIMIEIVHHDPHYFAPTR</sequence>
<dbReference type="PANTHER" id="PTHR36113">
    <property type="entry name" value="LYASE, PUTATIVE-RELATED-RELATED"/>
    <property type="match status" value="1"/>
</dbReference>
<dbReference type="PANTHER" id="PTHR36113:SF6">
    <property type="entry name" value="FOSFOMYCIN RESISTANCE PROTEIN FOSX"/>
    <property type="match status" value="1"/>
</dbReference>
<dbReference type="Proteomes" id="UP000295075">
    <property type="component" value="Unassembled WGS sequence"/>
</dbReference>
<dbReference type="Gene3D" id="3.10.180.10">
    <property type="entry name" value="2,3-Dihydroxybiphenyl 1,2-Dioxygenase, domain 1"/>
    <property type="match status" value="1"/>
</dbReference>
<dbReference type="InterPro" id="IPR004360">
    <property type="entry name" value="Glyas_Fos-R_dOase_dom"/>
</dbReference>
<keyword evidence="1" id="KW-0479">Metal-binding</keyword>
<keyword evidence="4" id="KW-1185">Reference proteome</keyword>
<name>A0A4R4QFN3_9ACTN</name>
<dbReference type="EMBL" id="SMKA01000010">
    <property type="protein sequence ID" value="TDC34023.1"/>
    <property type="molecule type" value="Genomic_DNA"/>
</dbReference>
<dbReference type="InterPro" id="IPR029068">
    <property type="entry name" value="Glyas_Bleomycin-R_OHBP_Dase"/>
</dbReference>
<reference evidence="3 4" key="1">
    <citation type="submission" date="2019-03" db="EMBL/GenBank/DDBJ databases">
        <title>Draft genome sequences of novel Actinobacteria.</title>
        <authorList>
            <person name="Sahin N."/>
            <person name="Ay H."/>
            <person name="Saygin H."/>
        </authorList>
    </citation>
    <scope>NUCLEOTIDE SEQUENCE [LARGE SCALE GENOMIC DNA]</scope>
    <source>
        <strain evidence="3 4">JCM 30547</strain>
    </source>
</reference>
<accession>A0A4R4QFN3</accession>
<dbReference type="InterPro" id="IPR037523">
    <property type="entry name" value="VOC_core"/>
</dbReference>
<dbReference type="OrthoDB" id="5242506at2"/>
<dbReference type="Pfam" id="PF00903">
    <property type="entry name" value="Glyoxalase"/>
    <property type="match status" value="1"/>
</dbReference>
<dbReference type="GO" id="GO:0046872">
    <property type="term" value="F:metal ion binding"/>
    <property type="evidence" value="ECO:0007669"/>
    <property type="project" value="UniProtKB-KW"/>
</dbReference>
<evidence type="ECO:0000259" key="2">
    <source>
        <dbReference type="PROSITE" id="PS51819"/>
    </source>
</evidence>
<comment type="caution">
    <text evidence="3">The sequence shown here is derived from an EMBL/GenBank/DDBJ whole genome shotgun (WGS) entry which is preliminary data.</text>
</comment>
<organism evidence="3 4">
    <name type="scientific">Kribbella albertanoniae</name>
    <dbReference type="NCBI Taxonomy" id="1266829"/>
    <lineage>
        <taxon>Bacteria</taxon>
        <taxon>Bacillati</taxon>
        <taxon>Actinomycetota</taxon>
        <taxon>Actinomycetes</taxon>
        <taxon>Propionibacteriales</taxon>
        <taxon>Kribbellaceae</taxon>
        <taxon>Kribbella</taxon>
    </lineage>
</organism>
<dbReference type="SUPFAM" id="SSF54593">
    <property type="entry name" value="Glyoxalase/Bleomycin resistance protein/Dihydroxybiphenyl dioxygenase"/>
    <property type="match status" value="1"/>
</dbReference>
<gene>
    <name evidence="3" type="ORF">E1261_04775</name>
</gene>
<evidence type="ECO:0000313" key="4">
    <source>
        <dbReference type="Proteomes" id="UP000295075"/>
    </source>
</evidence>
<evidence type="ECO:0000313" key="3">
    <source>
        <dbReference type="EMBL" id="TDC34023.1"/>
    </source>
</evidence>